<dbReference type="RefSeq" id="WP_084257314.1">
    <property type="nucleotide sequence ID" value="NZ_FWWV01000024.1"/>
</dbReference>
<sequence length="379" mass="42352">MLKQFLFLLGFLALGFAAFIAVMGFAFSGYDYPFFLPAVVVFVYIWLWILFSLPQRNKKKELYSALAILAVSLLGYGGYIVKVEYERSIPTVTEFSTHNYSPFSEDSKAATLDGASTLQLSRDSLPRLDGSTALYPMYAAFAKATYPKLDIADSMELIAVSKTGQAYERLLAGEVDIIFAPAPSKFHLHKAEQSGLKLNLIPIAKEAFVFFVNSENPIENLTVEQIKQIYSGHITNWRQVGGKSEAIRAFQRPENSGSQTVLQRIMADTPLMDPVREDVNGGMSGIINQVAHYRNFDNALGFSFLLYSTEMVKNNQIKLLSINGILPNQTNIRNKSYPFTHDIYAVTLGNENQTTLQLIDWIKSSQGKELISKTGYVPE</sequence>
<evidence type="ECO:0000313" key="4">
    <source>
        <dbReference type="EMBL" id="SMB86522.1"/>
    </source>
</evidence>
<keyword evidence="1" id="KW-0732">Signal</keyword>
<dbReference type="PANTHER" id="PTHR30570:SF1">
    <property type="entry name" value="PHOSPHATE-BINDING PROTEIN PSTS"/>
    <property type="match status" value="1"/>
</dbReference>
<dbReference type="STRING" id="1122938.SAMN05660772_00894"/>
<organism evidence="4 5">
    <name type="scientific">Pasteurella testudinis DSM 23072</name>
    <dbReference type="NCBI Taxonomy" id="1122938"/>
    <lineage>
        <taxon>Bacteria</taxon>
        <taxon>Pseudomonadati</taxon>
        <taxon>Pseudomonadota</taxon>
        <taxon>Gammaproteobacteria</taxon>
        <taxon>Pasteurellales</taxon>
        <taxon>Pasteurellaceae</taxon>
        <taxon>Pasteurella</taxon>
    </lineage>
</organism>
<dbReference type="EMBL" id="FWWV01000024">
    <property type="protein sequence ID" value="SMB86522.1"/>
    <property type="molecule type" value="Genomic_DNA"/>
</dbReference>
<evidence type="ECO:0000313" key="5">
    <source>
        <dbReference type="Proteomes" id="UP000192408"/>
    </source>
</evidence>
<evidence type="ECO:0000256" key="2">
    <source>
        <dbReference type="SAM" id="Phobius"/>
    </source>
</evidence>
<dbReference type="AlphaFoldDB" id="A0A1W1UZH7"/>
<keyword evidence="2" id="KW-0472">Membrane</keyword>
<accession>A0A1W1UZH7</accession>
<dbReference type="Proteomes" id="UP000192408">
    <property type="component" value="Unassembled WGS sequence"/>
</dbReference>
<dbReference type="Pfam" id="PF12849">
    <property type="entry name" value="PBP_like_2"/>
    <property type="match status" value="1"/>
</dbReference>
<name>A0A1W1UZH7_9PAST</name>
<dbReference type="PANTHER" id="PTHR30570">
    <property type="entry name" value="PERIPLASMIC PHOSPHATE BINDING COMPONENT OF PHOSPHATE ABC TRANSPORTER"/>
    <property type="match status" value="1"/>
</dbReference>
<feature type="domain" description="PBP" evidence="3">
    <location>
        <begin position="128"/>
        <end position="364"/>
    </location>
</feature>
<evidence type="ECO:0000259" key="3">
    <source>
        <dbReference type="Pfam" id="PF12849"/>
    </source>
</evidence>
<proteinExistence type="predicted"/>
<keyword evidence="5" id="KW-1185">Reference proteome</keyword>
<dbReference type="SUPFAM" id="SSF53850">
    <property type="entry name" value="Periplasmic binding protein-like II"/>
    <property type="match status" value="1"/>
</dbReference>
<dbReference type="Gene3D" id="3.40.190.10">
    <property type="entry name" value="Periplasmic binding protein-like II"/>
    <property type="match status" value="2"/>
</dbReference>
<feature type="transmembrane region" description="Helical" evidence="2">
    <location>
        <begin position="63"/>
        <end position="81"/>
    </location>
</feature>
<gene>
    <name evidence="4" type="ORF">SAMN05660772_00894</name>
</gene>
<protein>
    <submittedName>
        <fullName evidence="4">Phosphate transport system substrate-binding protein</fullName>
    </submittedName>
</protein>
<feature type="transmembrane region" description="Helical" evidence="2">
    <location>
        <begin position="34"/>
        <end position="51"/>
    </location>
</feature>
<keyword evidence="2" id="KW-0812">Transmembrane</keyword>
<evidence type="ECO:0000256" key="1">
    <source>
        <dbReference type="ARBA" id="ARBA00022729"/>
    </source>
</evidence>
<reference evidence="5" key="1">
    <citation type="submission" date="2017-04" db="EMBL/GenBank/DDBJ databases">
        <authorList>
            <person name="Varghese N."/>
            <person name="Submissions S."/>
        </authorList>
    </citation>
    <scope>NUCLEOTIDE SEQUENCE [LARGE SCALE GENOMIC DNA]</scope>
    <source>
        <strain evidence="5">DSM 23072</strain>
    </source>
</reference>
<dbReference type="InterPro" id="IPR050811">
    <property type="entry name" value="Phosphate_ABC_transporter"/>
</dbReference>
<keyword evidence="2" id="KW-1133">Transmembrane helix</keyword>
<dbReference type="InterPro" id="IPR024370">
    <property type="entry name" value="PBP_domain"/>
</dbReference>